<accession>A0A6G3QUX6</accession>
<feature type="signal peptide" evidence="1">
    <location>
        <begin position="1"/>
        <end position="29"/>
    </location>
</feature>
<gene>
    <name evidence="2" type="ORF">G3I53_13315</name>
</gene>
<dbReference type="AlphaFoldDB" id="A0A6G3QUX6"/>
<evidence type="ECO:0000256" key="1">
    <source>
        <dbReference type="SAM" id="SignalP"/>
    </source>
</evidence>
<reference evidence="2" key="1">
    <citation type="submission" date="2020-01" db="EMBL/GenBank/DDBJ databases">
        <title>Insect and environment-associated Actinomycetes.</title>
        <authorList>
            <person name="Currrie C."/>
            <person name="Chevrette M."/>
            <person name="Carlson C."/>
            <person name="Stubbendieck R."/>
            <person name="Wendt-Pienkowski E."/>
        </authorList>
    </citation>
    <scope>NUCLEOTIDE SEQUENCE</scope>
    <source>
        <strain evidence="2">SID14436</strain>
    </source>
</reference>
<dbReference type="EMBL" id="JAAGMD010000384">
    <property type="protein sequence ID" value="NEA86997.1"/>
    <property type="molecule type" value="Genomic_DNA"/>
</dbReference>
<proteinExistence type="predicted"/>
<organism evidence="2">
    <name type="scientific">Streptomyces sp. SID14436</name>
    <dbReference type="NCBI Taxonomy" id="2706070"/>
    <lineage>
        <taxon>Bacteria</taxon>
        <taxon>Bacillati</taxon>
        <taxon>Actinomycetota</taxon>
        <taxon>Actinomycetes</taxon>
        <taxon>Kitasatosporales</taxon>
        <taxon>Streptomycetaceae</taxon>
        <taxon>Streptomyces</taxon>
    </lineage>
</organism>
<evidence type="ECO:0000313" key="2">
    <source>
        <dbReference type="EMBL" id="NEA86997.1"/>
    </source>
</evidence>
<protein>
    <recommendedName>
        <fullName evidence="3">Secreted protein</fullName>
    </recommendedName>
</protein>
<comment type="caution">
    <text evidence="2">The sequence shown here is derived from an EMBL/GenBank/DDBJ whole genome shotgun (WGS) entry which is preliminary data.</text>
</comment>
<feature type="chain" id="PRO_5026176929" description="Secreted protein" evidence="1">
    <location>
        <begin position="30"/>
        <end position="70"/>
    </location>
</feature>
<evidence type="ECO:0008006" key="3">
    <source>
        <dbReference type="Google" id="ProtNLM"/>
    </source>
</evidence>
<dbReference type="RefSeq" id="WP_164335666.1">
    <property type="nucleotide sequence ID" value="NZ_JAAGMD010000384.1"/>
</dbReference>
<sequence length="70" mass="6654">MHRLPSAALIASALTTASLLLLCAPAAAAAPADVGAGECIAGGGMIVIAAEGSGFTMRCSGGTHDGETVV</sequence>
<keyword evidence="1" id="KW-0732">Signal</keyword>
<name>A0A6G3QUX6_9ACTN</name>